<organism evidence="4 5">
    <name type="scientific">Glossina brevipalpis</name>
    <dbReference type="NCBI Taxonomy" id="37001"/>
    <lineage>
        <taxon>Eukaryota</taxon>
        <taxon>Metazoa</taxon>
        <taxon>Ecdysozoa</taxon>
        <taxon>Arthropoda</taxon>
        <taxon>Hexapoda</taxon>
        <taxon>Insecta</taxon>
        <taxon>Pterygota</taxon>
        <taxon>Neoptera</taxon>
        <taxon>Endopterygota</taxon>
        <taxon>Diptera</taxon>
        <taxon>Brachycera</taxon>
        <taxon>Muscomorpha</taxon>
        <taxon>Hippoboscoidea</taxon>
        <taxon>Glossinidae</taxon>
        <taxon>Glossina</taxon>
    </lineage>
</organism>
<dbReference type="VEuPathDB" id="VectorBase:GBRI026899"/>
<dbReference type="InterPro" id="IPR036322">
    <property type="entry name" value="WD40_repeat_dom_sf"/>
</dbReference>
<dbReference type="EnsemblMetazoa" id="GBRI026899-RA">
    <property type="protein sequence ID" value="GBRI026899-PA"/>
    <property type="gene ID" value="GBRI026899"/>
</dbReference>
<dbReference type="Proteomes" id="UP000091820">
    <property type="component" value="Unassembled WGS sequence"/>
</dbReference>
<dbReference type="Pfam" id="PF00400">
    <property type="entry name" value="WD40"/>
    <property type="match status" value="3"/>
</dbReference>
<evidence type="ECO:0000256" key="3">
    <source>
        <dbReference type="SAM" id="MobiDB-lite"/>
    </source>
</evidence>
<evidence type="ECO:0000256" key="2">
    <source>
        <dbReference type="ARBA" id="ARBA00022737"/>
    </source>
</evidence>
<dbReference type="FunFam" id="2.130.10.10:FF:000450">
    <property type="entry name" value="Peptidylprolyl isomerase domain and WD-repeat protein 1"/>
    <property type="match status" value="1"/>
</dbReference>
<dbReference type="SMART" id="SM00320">
    <property type="entry name" value="WD40"/>
    <property type="match status" value="3"/>
</dbReference>
<keyword evidence="1" id="KW-0853">WD repeat</keyword>
<dbReference type="PANTHER" id="PTHR44019">
    <property type="entry name" value="WD REPEAT-CONTAINING PROTEIN 55"/>
    <property type="match status" value="1"/>
</dbReference>
<proteinExistence type="predicted"/>
<evidence type="ECO:0000313" key="4">
    <source>
        <dbReference type="EnsemblMetazoa" id="GBRI026899-PA"/>
    </source>
</evidence>
<name>A0A1A9WP97_9MUSC</name>
<dbReference type="InterPro" id="IPR050505">
    <property type="entry name" value="WDR55/POC1"/>
</dbReference>
<reference evidence="5" key="1">
    <citation type="submission" date="2014-03" db="EMBL/GenBank/DDBJ databases">
        <authorList>
            <person name="Aksoy S."/>
            <person name="Warren W."/>
            <person name="Wilson R.K."/>
        </authorList>
    </citation>
    <scope>NUCLEOTIDE SEQUENCE [LARGE SCALE GENOMIC DNA]</scope>
    <source>
        <strain evidence="5">IAEA</strain>
    </source>
</reference>
<evidence type="ECO:0000256" key="1">
    <source>
        <dbReference type="ARBA" id="ARBA00022574"/>
    </source>
</evidence>
<sequence length="432" mass="49435">MSKENEKNNQKHKLVDDVEDENIRTEKEDEEWIIGPTIDQATTTKPKKRKVLPYEQVYLENLPDADCYEKSYMHRDIITHLVVTKTDFVITGSLDGHIKFWKKMDEGIEFVKHFRSHLMPLHSLDTNANGNLLCSASADKCAKIFDVVNFDMINIIKLGFTPLTACWIHSPGDAVESLAVTDKDSNKIYVYDGHGDGNVLQMLDKLHLAPVIVMSYNVPMETVISIDRNGILEYWQNSKHDYKFPQKLVKFVSKLDTSLFEFAKCKTLVTGLTISQDGKRFATISTDRKVRVFQFYTGKLIRVYDEALNTYTQMQQTPHALPNMEFGRRMAAERDLEKSDFNTHNNIIFDCSGHFILYPTLMGIKIINLETNRCANILGKTDNIRPLHISLFQGKAKKMKAAITMEQEASDNPALQPLANDPTLFCTAYKYK</sequence>
<protein>
    <submittedName>
        <fullName evidence="4">Uncharacterized protein</fullName>
    </submittedName>
</protein>
<dbReference type="InterPro" id="IPR015943">
    <property type="entry name" value="WD40/YVTN_repeat-like_dom_sf"/>
</dbReference>
<dbReference type="AlphaFoldDB" id="A0A1A9WP97"/>
<evidence type="ECO:0000313" key="5">
    <source>
        <dbReference type="Proteomes" id="UP000091820"/>
    </source>
</evidence>
<accession>A0A1A9WP97</accession>
<dbReference type="STRING" id="37001.A0A1A9WP97"/>
<dbReference type="InterPro" id="IPR001680">
    <property type="entry name" value="WD40_rpt"/>
</dbReference>
<keyword evidence="5" id="KW-1185">Reference proteome</keyword>
<dbReference type="Gene3D" id="2.130.10.10">
    <property type="entry name" value="YVTN repeat-like/Quinoprotein amine dehydrogenase"/>
    <property type="match status" value="2"/>
</dbReference>
<dbReference type="SUPFAM" id="SSF50978">
    <property type="entry name" value="WD40 repeat-like"/>
    <property type="match status" value="1"/>
</dbReference>
<keyword evidence="2" id="KW-0677">Repeat</keyword>
<feature type="region of interest" description="Disordered" evidence="3">
    <location>
        <begin position="1"/>
        <end position="21"/>
    </location>
</feature>
<dbReference type="PANTHER" id="PTHR44019:SF8">
    <property type="entry name" value="POC1 CENTRIOLAR PROTEIN HOMOLOG"/>
    <property type="match status" value="1"/>
</dbReference>
<reference evidence="4" key="2">
    <citation type="submission" date="2020-05" db="UniProtKB">
        <authorList>
            <consortium name="EnsemblMetazoa"/>
        </authorList>
    </citation>
    <scope>IDENTIFICATION</scope>
    <source>
        <strain evidence="4">IAEA</strain>
    </source>
</reference>